<keyword evidence="3" id="KW-1185">Reference proteome</keyword>
<evidence type="ECO:0000313" key="3">
    <source>
        <dbReference type="Proteomes" id="UP000242519"/>
    </source>
</evidence>
<comment type="caution">
    <text evidence="2">The sequence shown here is derived from an EMBL/GenBank/DDBJ whole genome shotgun (WGS) entry which is preliminary data.</text>
</comment>
<organism evidence="2 3">
    <name type="scientific">Diplocarpon coronariae</name>
    <dbReference type="NCBI Taxonomy" id="2795749"/>
    <lineage>
        <taxon>Eukaryota</taxon>
        <taxon>Fungi</taxon>
        <taxon>Dikarya</taxon>
        <taxon>Ascomycota</taxon>
        <taxon>Pezizomycotina</taxon>
        <taxon>Leotiomycetes</taxon>
        <taxon>Helotiales</taxon>
        <taxon>Drepanopezizaceae</taxon>
        <taxon>Diplocarpon</taxon>
    </lineage>
</organism>
<feature type="compositionally biased region" description="Basic residues" evidence="1">
    <location>
        <begin position="94"/>
        <end position="108"/>
    </location>
</feature>
<dbReference type="InParanoid" id="A0A218YY56"/>
<feature type="region of interest" description="Disordered" evidence="1">
    <location>
        <begin position="171"/>
        <end position="197"/>
    </location>
</feature>
<feature type="compositionally biased region" description="Low complexity" evidence="1">
    <location>
        <begin position="845"/>
        <end position="864"/>
    </location>
</feature>
<dbReference type="EMBL" id="MZNU01000308">
    <property type="protein sequence ID" value="OWP00759.1"/>
    <property type="molecule type" value="Genomic_DNA"/>
</dbReference>
<evidence type="ECO:0000313" key="2">
    <source>
        <dbReference type="EMBL" id="OWP00759.1"/>
    </source>
</evidence>
<feature type="region of interest" description="Disordered" evidence="1">
    <location>
        <begin position="68"/>
        <end position="138"/>
    </location>
</feature>
<feature type="region of interest" description="Disordered" evidence="1">
    <location>
        <begin position="692"/>
        <end position="821"/>
    </location>
</feature>
<evidence type="ECO:0000256" key="1">
    <source>
        <dbReference type="SAM" id="MobiDB-lite"/>
    </source>
</evidence>
<dbReference type="OrthoDB" id="4159838at2759"/>
<accession>A0A218YY56</accession>
<proteinExistence type="predicted"/>
<dbReference type="AlphaFoldDB" id="A0A218YY56"/>
<feature type="region of interest" description="Disordered" evidence="1">
    <location>
        <begin position="839"/>
        <end position="921"/>
    </location>
</feature>
<sequence length="936" mass="101400">MDIAAPFPSSDAHKYYTPVRRRESTVNTRLPHADQGKEWTAARCHRLLRALTSRVAILQKDLMRFQSAETDHSAEGKAPSQQDPQPANADWTKAKKKIRHTYSNRGGRKVPVASKARSRAAAPNKGRSSSDPGELTIPTPILARARGKMAPREAIPTSAFEVLNADDVRATKGSRRRGTGDGRFQPSGTLRDLRTRTTDSRYTTYEGICGGLEALLRNTATTGNGSEEKAKGKGARSLLSTSLRAVPRYITQQEGLLEAHMEETGSKTALNKRDILTEIYDELECFGPSGRGWKQLRVIVRAHGVQVIEHAIDSGLLDDGFCGVLIALCVNNFAMDEAQSLLSAHLSSKQYSGPKALYDTPGRPLSTLWKFTEFTRRTPFQFRELSNILSAGLLPVQWLATKAFGPIWTAAIQLLPFDHANEDALVFLDNALCLLSIARGTSGLATLAVLEAVQNTFSSLLTTLTAIVILSRGARCRHVADGSELKAHDDVVALLKGSLASSRRSGRPDAQILLLLSNLIAHEVHPDDEDMKAFLMNMISCGLRQKSGDCGISPAYSQAVAFTCQVARCCGRGSSTSGFEHLQHIHLWLETLASAKDGSHTVQGVIVDSAFAFAQKVPDRTHLDYASSMDAKFRGRRMDVDASLHEVPEGGSSGGVSGFRWEEGIGEWVTATPAIHVAKRKAAALRCFAEDSECDTPYRPPPKLRRQFEAEPAPVKLPRPPVARRPNFDDSVGVYQLQHAPRPRERALDVVPEDDHAGPGDASRIESDDDGDGCSSRDELSAESQDDSSHMDVSAGEDSFASHGSMASMATTGSKGRDALDGVPRLHRKLLRSSRNWHLCEDSRSPTAASASARSGSDSPGQRGLADRAPRLGRRARRPGQTWPSSDASDDELSFLSASPRGGQALGEVAATAASKTRTRGRVAVTLGDSEDELCL</sequence>
<protein>
    <submittedName>
        <fullName evidence="2">Uncharacterized protein</fullName>
    </submittedName>
</protein>
<dbReference type="Proteomes" id="UP000242519">
    <property type="component" value="Unassembled WGS sequence"/>
</dbReference>
<reference evidence="2 3" key="1">
    <citation type="submission" date="2017-04" db="EMBL/GenBank/DDBJ databases">
        <title>Draft genome sequence of Marssonina coronaria NL1: causal agent of apple blotch.</title>
        <authorList>
            <person name="Cheng Q."/>
        </authorList>
    </citation>
    <scope>NUCLEOTIDE SEQUENCE [LARGE SCALE GENOMIC DNA]</scope>
    <source>
        <strain evidence="2 3">NL1</strain>
    </source>
</reference>
<feature type="compositionally biased region" description="Basic and acidic residues" evidence="1">
    <location>
        <begin position="742"/>
        <end position="766"/>
    </location>
</feature>
<name>A0A218YY56_9HELO</name>
<gene>
    <name evidence="2" type="ORF">B2J93_8450</name>
</gene>